<gene>
    <name evidence="2" type="ORF">SAMN05421741_13021</name>
</gene>
<protein>
    <submittedName>
        <fullName evidence="2">Trk system potassium uptake protein TrkA</fullName>
    </submittedName>
</protein>
<sequence>MKVIIIGLGNFGAALAKKMSKLGHEIIGVDNDMQKVESLKEKLSYTVYMDATDELAISKLPLNNTDIVIVSIGENEGANIMATAIFKNKNVKRLISRSISSLHENVLQAIGVSEIIRPESESAERWTKKLNVKGVVDSFELNKDYSIIEVLTPAELVGKTFDEVQFKKQHNILVMTIIKNKEEASFLGQYKIVPQVQGFPSSSTVIQSKDVLVIYGANDDIYRFLKKFKMGNI</sequence>
<evidence type="ECO:0000259" key="1">
    <source>
        <dbReference type="PROSITE" id="PS51201"/>
    </source>
</evidence>
<dbReference type="Pfam" id="PF02254">
    <property type="entry name" value="TrkA_N"/>
    <property type="match status" value="1"/>
</dbReference>
<dbReference type="SUPFAM" id="SSF116726">
    <property type="entry name" value="TrkA C-terminal domain-like"/>
    <property type="match status" value="1"/>
</dbReference>
<dbReference type="PANTHER" id="PTHR43833:SF7">
    <property type="entry name" value="KTR SYSTEM POTASSIUM UPTAKE PROTEIN C"/>
    <property type="match status" value="1"/>
</dbReference>
<proteinExistence type="predicted"/>
<evidence type="ECO:0000313" key="2">
    <source>
        <dbReference type="EMBL" id="SFO25667.1"/>
    </source>
</evidence>
<dbReference type="InterPro" id="IPR003148">
    <property type="entry name" value="RCK_N"/>
</dbReference>
<dbReference type="InterPro" id="IPR036721">
    <property type="entry name" value="RCK_C_sf"/>
</dbReference>
<dbReference type="Proteomes" id="UP000199036">
    <property type="component" value="Unassembled WGS sequence"/>
</dbReference>
<dbReference type="AlphaFoldDB" id="A0A1I5FPG1"/>
<dbReference type="PROSITE" id="PS51201">
    <property type="entry name" value="RCK_N"/>
    <property type="match status" value="1"/>
</dbReference>
<dbReference type="STRING" id="913024.SAMN05421741_13021"/>
<organism evidence="2 3">
    <name type="scientific">Paenimyroides ummariense</name>
    <dbReference type="NCBI Taxonomy" id="913024"/>
    <lineage>
        <taxon>Bacteria</taxon>
        <taxon>Pseudomonadati</taxon>
        <taxon>Bacteroidota</taxon>
        <taxon>Flavobacteriia</taxon>
        <taxon>Flavobacteriales</taxon>
        <taxon>Flavobacteriaceae</taxon>
        <taxon>Paenimyroides</taxon>
    </lineage>
</organism>
<dbReference type="EMBL" id="FOVI01000030">
    <property type="protein sequence ID" value="SFO25667.1"/>
    <property type="molecule type" value="Genomic_DNA"/>
</dbReference>
<dbReference type="SUPFAM" id="SSF51735">
    <property type="entry name" value="NAD(P)-binding Rossmann-fold domains"/>
    <property type="match status" value="1"/>
</dbReference>
<dbReference type="Gene3D" id="3.40.50.720">
    <property type="entry name" value="NAD(P)-binding Rossmann-like Domain"/>
    <property type="match status" value="1"/>
</dbReference>
<dbReference type="InterPro" id="IPR036291">
    <property type="entry name" value="NAD(P)-bd_dom_sf"/>
</dbReference>
<evidence type="ECO:0000313" key="3">
    <source>
        <dbReference type="Proteomes" id="UP000199036"/>
    </source>
</evidence>
<reference evidence="3" key="1">
    <citation type="submission" date="2016-10" db="EMBL/GenBank/DDBJ databases">
        <authorList>
            <person name="Varghese N."/>
            <person name="Submissions S."/>
        </authorList>
    </citation>
    <scope>NUCLEOTIDE SEQUENCE [LARGE SCALE GENOMIC DNA]</scope>
    <source>
        <strain evidence="3">DS-12</strain>
    </source>
</reference>
<dbReference type="PANTHER" id="PTHR43833">
    <property type="entry name" value="POTASSIUM CHANNEL PROTEIN 2-RELATED-RELATED"/>
    <property type="match status" value="1"/>
</dbReference>
<accession>A0A1I5FPG1</accession>
<dbReference type="RefSeq" id="WP_091525944.1">
    <property type="nucleotide sequence ID" value="NZ_FOVI01000030.1"/>
</dbReference>
<dbReference type="Gene3D" id="3.30.70.1450">
    <property type="entry name" value="Regulator of K+ conductance, C-terminal domain"/>
    <property type="match status" value="1"/>
</dbReference>
<feature type="domain" description="RCK N-terminal" evidence="1">
    <location>
        <begin position="1"/>
        <end position="116"/>
    </location>
</feature>
<dbReference type="GO" id="GO:0006813">
    <property type="term" value="P:potassium ion transport"/>
    <property type="evidence" value="ECO:0007669"/>
    <property type="project" value="InterPro"/>
</dbReference>
<name>A0A1I5FPG1_9FLAO</name>
<dbReference type="OrthoDB" id="9776294at2"/>
<keyword evidence="3" id="KW-1185">Reference proteome</keyword>
<dbReference type="InterPro" id="IPR050721">
    <property type="entry name" value="Trk_Ktr_HKT_K-transport"/>
</dbReference>